<name>A0A0C9UJA7_SPHS4</name>
<evidence type="ECO:0000313" key="2">
    <source>
        <dbReference type="EMBL" id="KIJ25456.1"/>
    </source>
</evidence>
<dbReference type="AlphaFoldDB" id="A0A0C9UJA7"/>
<dbReference type="Proteomes" id="UP000054279">
    <property type="component" value="Unassembled WGS sequence"/>
</dbReference>
<reference evidence="2 3" key="1">
    <citation type="submission" date="2014-06" db="EMBL/GenBank/DDBJ databases">
        <title>Evolutionary Origins and Diversification of the Mycorrhizal Mutualists.</title>
        <authorList>
            <consortium name="DOE Joint Genome Institute"/>
            <consortium name="Mycorrhizal Genomics Consortium"/>
            <person name="Kohler A."/>
            <person name="Kuo A."/>
            <person name="Nagy L.G."/>
            <person name="Floudas D."/>
            <person name="Copeland A."/>
            <person name="Barry K.W."/>
            <person name="Cichocki N."/>
            <person name="Veneault-Fourrey C."/>
            <person name="LaButti K."/>
            <person name="Lindquist E.A."/>
            <person name="Lipzen A."/>
            <person name="Lundell T."/>
            <person name="Morin E."/>
            <person name="Murat C."/>
            <person name="Riley R."/>
            <person name="Ohm R."/>
            <person name="Sun H."/>
            <person name="Tunlid A."/>
            <person name="Henrissat B."/>
            <person name="Grigoriev I.V."/>
            <person name="Hibbett D.S."/>
            <person name="Martin F."/>
        </authorList>
    </citation>
    <scope>NUCLEOTIDE SEQUENCE [LARGE SCALE GENOMIC DNA]</scope>
    <source>
        <strain evidence="2 3">SS14</strain>
    </source>
</reference>
<feature type="compositionally biased region" description="Polar residues" evidence="1">
    <location>
        <begin position="10"/>
        <end position="23"/>
    </location>
</feature>
<gene>
    <name evidence="2" type="ORF">M422DRAFT_273595</name>
</gene>
<accession>A0A0C9UJA7</accession>
<sequence>MLRDPHPPQASLQRLSPASSPIHHQQLRYPHASSIACTSSTIPPTCLHPRAPPRPHLSLHTTPTPNVSLVFYSDLLIDLIFDYNLRTTLDVESAQATSSTASAQT</sequence>
<protein>
    <submittedName>
        <fullName evidence="2">Uncharacterized protein</fullName>
    </submittedName>
</protein>
<evidence type="ECO:0000256" key="1">
    <source>
        <dbReference type="SAM" id="MobiDB-lite"/>
    </source>
</evidence>
<feature type="region of interest" description="Disordered" evidence="1">
    <location>
        <begin position="1"/>
        <end position="24"/>
    </location>
</feature>
<organism evidence="2 3">
    <name type="scientific">Sphaerobolus stellatus (strain SS14)</name>
    <dbReference type="NCBI Taxonomy" id="990650"/>
    <lineage>
        <taxon>Eukaryota</taxon>
        <taxon>Fungi</taxon>
        <taxon>Dikarya</taxon>
        <taxon>Basidiomycota</taxon>
        <taxon>Agaricomycotina</taxon>
        <taxon>Agaricomycetes</taxon>
        <taxon>Phallomycetidae</taxon>
        <taxon>Geastrales</taxon>
        <taxon>Sphaerobolaceae</taxon>
        <taxon>Sphaerobolus</taxon>
    </lineage>
</organism>
<evidence type="ECO:0000313" key="3">
    <source>
        <dbReference type="Proteomes" id="UP000054279"/>
    </source>
</evidence>
<dbReference type="HOGENOM" id="CLU_2238313_0_0_1"/>
<proteinExistence type="predicted"/>
<keyword evidence="3" id="KW-1185">Reference proteome</keyword>
<dbReference type="EMBL" id="KN837414">
    <property type="protein sequence ID" value="KIJ25456.1"/>
    <property type="molecule type" value="Genomic_DNA"/>
</dbReference>